<dbReference type="SUPFAM" id="SSF53448">
    <property type="entry name" value="Nucleotide-diphospho-sugar transferases"/>
    <property type="match status" value="1"/>
</dbReference>
<dbReference type="InterPro" id="IPR001173">
    <property type="entry name" value="Glyco_trans_2-like"/>
</dbReference>
<dbReference type="Pfam" id="PF00535">
    <property type="entry name" value="Glycos_transf_2"/>
    <property type="match status" value="1"/>
</dbReference>
<feature type="domain" description="Glycosyltransferase 2-like" evidence="4">
    <location>
        <begin position="8"/>
        <end position="169"/>
    </location>
</feature>
<sequence>MTDNNVAVIMSVYHSDDPQMFKDAINSILYQSISCTLLIYRDGILPEPLNVVLESYSENKNVYIIRNDVNQGLATGLNTLIDFAIKKGFKYIARMDSDDISRPQRLKVQLNFLESNTDIDVLGTSCREFGASFALKEKHLPTSHDELKDFSITRCPFIHPTVVFRRRVFDKGYRYPIHTTFTEDMALWFDLLNAGFKFSNINEVLLDYRLSENTVNRRKGIKKALSEIKVRFHNMISLKQVSVWNVTMIFARIIFHLMPNFLVKLAYKNAR</sequence>
<dbReference type="EMBL" id="AB812025">
    <property type="protein sequence ID" value="BAQ01109.1"/>
    <property type="molecule type" value="Genomic_DNA"/>
</dbReference>
<evidence type="ECO:0000256" key="3">
    <source>
        <dbReference type="ARBA" id="ARBA00022679"/>
    </source>
</evidence>
<dbReference type="AlphaFoldDB" id="A0A0A8J402"/>
<reference evidence="5" key="1">
    <citation type="journal article" date="2014" name="DNA Res.">
        <title>A complete view of the genetic diversity of the Escherichia coli O-antigen biosynthesis gene cluster.</title>
        <authorList>
            <person name="Iguchi A."/>
            <person name="Iyoda S."/>
            <person name="Kikuchi T."/>
            <person name="Ogura Y."/>
            <person name="Katsura K."/>
            <person name="Ohnishi M."/>
            <person name="Hayashi T."/>
            <person name="Thomson N.R."/>
        </authorList>
    </citation>
    <scope>NUCLEOTIDE SEQUENCE</scope>
    <source>
        <strain evidence="5">K6b</strain>
    </source>
</reference>
<dbReference type="Gene3D" id="3.90.550.10">
    <property type="entry name" value="Spore Coat Polysaccharide Biosynthesis Protein SpsA, Chain A"/>
    <property type="match status" value="1"/>
</dbReference>
<proteinExistence type="inferred from homology"/>
<dbReference type="GO" id="GO:0016757">
    <property type="term" value="F:glycosyltransferase activity"/>
    <property type="evidence" value="ECO:0007669"/>
    <property type="project" value="UniProtKB-KW"/>
</dbReference>
<dbReference type="InterPro" id="IPR029044">
    <property type="entry name" value="Nucleotide-diphossugar_trans"/>
</dbReference>
<comment type="similarity">
    <text evidence="1">Belongs to the glycosyltransferase 2 family.</text>
</comment>
<keyword evidence="3 5" id="KW-0808">Transferase</keyword>
<dbReference type="InterPro" id="IPR050834">
    <property type="entry name" value="Glycosyltransf_2"/>
</dbReference>
<dbReference type="PANTHER" id="PTHR43685:SF5">
    <property type="entry name" value="GLYCOSYLTRANSFERASE EPSE-RELATED"/>
    <property type="match status" value="1"/>
</dbReference>
<evidence type="ECO:0000256" key="2">
    <source>
        <dbReference type="ARBA" id="ARBA00022676"/>
    </source>
</evidence>
<dbReference type="RefSeq" id="WP_023356491.1">
    <property type="nucleotide sequence ID" value="NZ_AP027479.1"/>
</dbReference>
<evidence type="ECO:0000256" key="1">
    <source>
        <dbReference type="ARBA" id="ARBA00006739"/>
    </source>
</evidence>
<evidence type="ECO:0000259" key="4">
    <source>
        <dbReference type="Pfam" id="PF00535"/>
    </source>
</evidence>
<evidence type="ECO:0000313" key="5">
    <source>
        <dbReference type="EMBL" id="BAQ01109.1"/>
    </source>
</evidence>
<keyword evidence="2" id="KW-0328">Glycosyltransferase</keyword>
<dbReference type="PANTHER" id="PTHR43685">
    <property type="entry name" value="GLYCOSYLTRANSFERASE"/>
    <property type="match status" value="1"/>
</dbReference>
<organism evidence="5">
    <name type="scientific">Escherichia coli</name>
    <dbReference type="NCBI Taxonomy" id="562"/>
    <lineage>
        <taxon>Bacteria</taxon>
        <taxon>Pseudomonadati</taxon>
        <taxon>Pseudomonadota</taxon>
        <taxon>Gammaproteobacteria</taxon>
        <taxon>Enterobacterales</taxon>
        <taxon>Enterobacteriaceae</taxon>
        <taxon>Escherichia</taxon>
    </lineage>
</organism>
<protein>
    <submittedName>
        <fullName evidence="5">Putative glycosyltransferase</fullName>
    </submittedName>
</protein>
<accession>A0A0A8J402</accession>
<name>A0A0A8J402_ECOLX</name>